<proteinExistence type="predicted"/>
<gene>
    <name evidence="2" type="ORF">CEXT_395531</name>
</gene>
<feature type="compositionally biased region" description="Basic residues" evidence="1">
    <location>
        <begin position="1"/>
        <end position="21"/>
    </location>
</feature>
<dbReference type="Proteomes" id="UP001054945">
    <property type="component" value="Unassembled WGS sequence"/>
</dbReference>
<organism evidence="2 3">
    <name type="scientific">Caerostris extrusa</name>
    <name type="common">Bark spider</name>
    <name type="synonym">Caerostris bankana</name>
    <dbReference type="NCBI Taxonomy" id="172846"/>
    <lineage>
        <taxon>Eukaryota</taxon>
        <taxon>Metazoa</taxon>
        <taxon>Ecdysozoa</taxon>
        <taxon>Arthropoda</taxon>
        <taxon>Chelicerata</taxon>
        <taxon>Arachnida</taxon>
        <taxon>Araneae</taxon>
        <taxon>Araneomorphae</taxon>
        <taxon>Entelegynae</taxon>
        <taxon>Araneoidea</taxon>
        <taxon>Araneidae</taxon>
        <taxon>Caerostris</taxon>
    </lineage>
</organism>
<comment type="caution">
    <text evidence="2">The sequence shown here is derived from an EMBL/GenBank/DDBJ whole genome shotgun (WGS) entry which is preliminary data.</text>
</comment>
<evidence type="ECO:0000313" key="2">
    <source>
        <dbReference type="EMBL" id="GIY43019.1"/>
    </source>
</evidence>
<keyword evidence="3" id="KW-1185">Reference proteome</keyword>
<sequence>MNARLKRRIATREQHHRKRVTRGQTETSISVLQNGEQKPGAIIGSPVGRSEHSSLRLRNMVGRPFLFGVFSKFYNEELEQYISASFAAIPSEILARVSVNFVLSLPHVVVAVATAANGGYFESISF</sequence>
<dbReference type="AlphaFoldDB" id="A0AAV4TBE9"/>
<feature type="region of interest" description="Disordered" evidence="1">
    <location>
        <begin position="1"/>
        <end position="27"/>
    </location>
</feature>
<protein>
    <submittedName>
        <fullName evidence="2">Uncharacterized protein</fullName>
    </submittedName>
</protein>
<name>A0AAV4TBE9_CAEEX</name>
<dbReference type="EMBL" id="BPLR01010919">
    <property type="protein sequence ID" value="GIY43019.1"/>
    <property type="molecule type" value="Genomic_DNA"/>
</dbReference>
<accession>A0AAV4TBE9</accession>
<reference evidence="2 3" key="1">
    <citation type="submission" date="2021-06" db="EMBL/GenBank/DDBJ databases">
        <title>Caerostris extrusa draft genome.</title>
        <authorList>
            <person name="Kono N."/>
            <person name="Arakawa K."/>
        </authorList>
    </citation>
    <scope>NUCLEOTIDE SEQUENCE [LARGE SCALE GENOMIC DNA]</scope>
</reference>
<evidence type="ECO:0000256" key="1">
    <source>
        <dbReference type="SAM" id="MobiDB-lite"/>
    </source>
</evidence>
<evidence type="ECO:0000313" key="3">
    <source>
        <dbReference type="Proteomes" id="UP001054945"/>
    </source>
</evidence>